<evidence type="ECO:0000256" key="6">
    <source>
        <dbReference type="ARBA" id="ARBA00015623"/>
    </source>
</evidence>
<keyword evidence="17 20" id="KW-1208">Phospholipid metabolism</keyword>
<comment type="catalytic activity">
    <reaction evidence="1 20">
        <text>a CDP-1,2-diacyl-sn-glycerol + choline = a 1,2-diacyl-sn-glycero-3-phosphocholine + CMP + H(+)</text>
        <dbReference type="Rhea" id="RHEA:14597"/>
        <dbReference type="ChEBI" id="CHEBI:15354"/>
        <dbReference type="ChEBI" id="CHEBI:15378"/>
        <dbReference type="ChEBI" id="CHEBI:57643"/>
        <dbReference type="ChEBI" id="CHEBI:58332"/>
        <dbReference type="ChEBI" id="CHEBI:60377"/>
        <dbReference type="EC" id="2.7.8.24"/>
    </reaction>
</comment>
<keyword evidence="10 20" id="KW-0808">Transferase</keyword>
<evidence type="ECO:0000256" key="18">
    <source>
        <dbReference type="ARBA" id="ARBA00033321"/>
    </source>
</evidence>
<accession>A0ABU8BUF6</accession>
<dbReference type="RefSeq" id="WP_335422154.1">
    <property type="nucleotide sequence ID" value="NZ_JBALHR010000004.1"/>
</dbReference>
<evidence type="ECO:0000256" key="9">
    <source>
        <dbReference type="ARBA" id="ARBA00022519"/>
    </source>
</evidence>
<feature type="transmembrane region" description="Helical" evidence="21">
    <location>
        <begin position="149"/>
        <end position="167"/>
    </location>
</feature>
<dbReference type="InterPro" id="IPR026027">
    <property type="entry name" value="PcS"/>
</dbReference>
<dbReference type="Proteomes" id="UP001431963">
    <property type="component" value="Unassembled WGS sequence"/>
</dbReference>
<evidence type="ECO:0000256" key="10">
    <source>
        <dbReference type="ARBA" id="ARBA00022679"/>
    </source>
</evidence>
<organism evidence="22 23">
    <name type="scientific">Gemmobacter denitrificans</name>
    <dbReference type="NCBI Taxonomy" id="3123040"/>
    <lineage>
        <taxon>Bacteria</taxon>
        <taxon>Pseudomonadati</taxon>
        <taxon>Pseudomonadota</taxon>
        <taxon>Alphaproteobacteria</taxon>
        <taxon>Rhodobacterales</taxon>
        <taxon>Paracoccaceae</taxon>
        <taxon>Gemmobacter</taxon>
    </lineage>
</organism>
<evidence type="ECO:0000256" key="21">
    <source>
        <dbReference type="SAM" id="Phobius"/>
    </source>
</evidence>
<evidence type="ECO:0000256" key="19">
    <source>
        <dbReference type="ARBA" id="ARBA00037468"/>
    </source>
</evidence>
<evidence type="ECO:0000313" key="22">
    <source>
        <dbReference type="EMBL" id="MEH7828321.1"/>
    </source>
</evidence>
<evidence type="ECO:0000256" key="13">
    <source>
        <dbReference type="ARBA" id="ARBA00023098"/>
    </source>
</evidence>
<comment type="subcellular location">
    <subcellularLocation>
        <location evidence="3 20">Cell inner membrane</location>
        <topology evidence="3 20">Multi-pass membrane protein</topology>
    </subcellularLocation>
</comment>
<keyword evidence="13 20" id="KW-0443">Lipid metabolism</keyword>
<evidence type="ECO:0000256" key="7">
    <source>
        <dbReference type="ARBA" id="ARBA00022475"/>
    </source>
</evidence>
<evidence type="ECO:0000256" key="1">
    <source>
        <dbReference type="ARBA" id="ARBA00000958"/>
    </source>
</evidence>
<protein>
    <recommendedName>
        <fullName evidence="6 20">Phosphatidylcholine synthase</fullName>
        <shortName evidence="20">PC synthase</shortName>
        <shortName evidence="20">PCS</shortName>
        <ecNumber evidence="5 20">2.7.8.24</ecNumber>
    </recommendedName>
    <alternativeName>
        <fullName evidence="18 20">CDP-diglyceride-choline O-phosphatidyltransferase</fullName>
    </alternativeName>
</protein>
<feature type="transmembrane region" description="Helical" evidence="21">
    <location>
        <begin position="179"/>
        <end position="197"/>
    </location>
</feature>
<evidence type="ECO:0000256" key="17">
    <source>
        <dbReference type="ARBA" id="ARBA00023264"/>
    </source>
</evidence>
<keyword evidence="12 21" id="KW-1133">Transmembrane helix</keyword>
<dbReference type="InterPro" id="IPR000462">
    <property type="entry name" value="CDP-OH_P_trans"/>
</dbReference>
<keyword evidence="9 20" id="KW-0997">Cell inner membrane</keyword>
<feature type="transmembrane region" description="Helical" evidence="21">
    <location>
        <begin position="203"/>
        <end position="222"/>
    </location>
</feature>
<dbReference type="InterPro" id="IPR043130">
    <property type="entry name" value="CDP-OH_PTrfase_TM_dom"/>
</dbReference>
<keyword evidence="23" id="KW-1185">Reference proteome</keyword>
<evidence type="ECO:0000256" key="8">
    <source>
        <dbReference type="ARBA" id="ARBA00022516"/>
    </source>
</evidence>
<comment type="cofactor">
    <cofactor evidence="2 20">
        <name>Mn(2+)</name>
        <dbReference type="ChEBI" id="CHEBI:29035"/>
    </cofactor>
</comment>
<name>A0ABU8BUF6_9RHOB</name>
<evidence type="ECO:0000256" key="14">
    <source>
        <dbReference type="ARBA" id="ARBA00023136"/>
    </source>
</evidence>
<dbReference type="Gene3D" id="1.20.120.1760">
    <property type="match status" value="1"/>
</dbReference>
<dbReference type="EMBL" id="JBALHR010000004">
    <property type="protein sequence ID" value="MEH7828321.1"/>
    <property type="molecule type" value="Genomic_DNA"/>
</dbReference>
<keyword evidence="14 20" id="KW-0472">Membrane</keyword>
<reference evidence="22" key="1">
    <citation type="submission" date="2024-02" db="EMBL/GenBank/DDBJ databases">
        <title>Genome sequences of strain Gemmobacter sp. JM10B15.</title>
        <authorList>
            <person name="Zhang M."/>
        </authorList>
    </citation>
    <scope>NUCLEOTIDE SEQUENCE</scope>
    <source>
        <strain evidence="22">JM10B15</strain>
    </source>
</reference>
<feature type="transmembrane region" description="Helical" evidence="21">
    <location>
        <begin position="36"/>
        <end position="53"/>
    </location>
</feature>
<evidence type="ECO:0000256" key="12">
    <source>
        <dbReference type="ARBA" id="ARBA00022989"/>
    </source>
</evidence>
<evidence type="ECO:0000256" key="3">
    <source>
        <dbReference type="ARBA" id="ARBA00004429"/>
    </source>
</evidence>
<feature type="transmembrane region" description="Helical" evidence="21">
    <location>
        <begin position="97"/>
        <end position="115"/>
    </location>
</feature>
<comment type="function">
    <text evidence="19 20">Condenses choline with CDP-diglyceride to produce phosphatidylcholine and CMP.</text>
</comment>
<evidence type="ECO:0000256" key="15">
    <source>
        <dbReference type="ARBA" id="ARBA00023209"/>
    </source>
</evidence>
<feature type="transmembrane region" description="Helical" evidence="21">
    <location>
        <begin position="124"/>
        <end position="143"/>
    </location>
</feature>
<evidence type="ECO:0000256" key="4">
    <source>
        <dbReference type="ARBA" id="ARBA00010441"/>
    </source>
</evidence>
<evidence type="ECO:0000256" key="16">
    <source>
        <dbReference type="ARBA" id="ARBA00023211"/>
    </source>
</evidence>
<keyword evidence="7 20" id="KW-1003">Cell membrane</keyword>
<gene>
    <name evidence="22" type="ORF">V6590_09165</name>
</gene>
<dbReference type="PIRSF" id="PIRSF000851">
    <property type="entry name" value="PcS"/>
    <property type="match status" value="1"/>
</dbReference>
<keyword evidence="11 21" id="KW-0812">Transmembrane</keyword>
<evidence type="ECO:0000256" key="5">
    <source>
        <dbReference type="ARBA" id="ARBA00013195"/>
    </source>
</evidence>
<dbReference type="Pfam" id="PF01066">
    <property type="entry name" value="CDP-OH_P_transf"/>
    <property type="match status" value="1"/>
</dbReference>
<evidence type="ECO:0000256" key="20">
    <source>
        <dbReference type="PIRNR" id="PIRNR000851"/>
    </source>
</evidence>
<evidence type="ECO:0000313" key="23">
    <source>
        <dbReference type="Proteomes" id="UP001431963"/>
    </source>
</evidence>
<dbReference type="EC" id="2.7.8.24" evidence="5 20"/>
<feature type="transmembrane region" description="Helical" evidence="21">
    <location>
        <begin position="74"/>
        <end position="91"/>
    </location>
</feature>
<evidence type="ECO:0000256" key="2">
    <source>
        <dbReference type="ARBA" id="ARBA00001936"/>
    </source>
</evidence>
<sequence length="234" mass="26742">MSMRLKALSVHLFTATGAVLAMLAMLEAVRERWDMMFLWLVVALFVDGIDGPLARRYDVKHNWPTYDGQLLDLIIDYLTYVFIPAFALFQSGLLPGWTGWLAIIVITYGSVVYFVDTRMKTKDWSFAGFPACWNMVVLVMFALHPGHYVILGVVVLLTIAMFTNLKFVHPTRTQRWREVTLPMSIAWTFFAGWAAWVDFHPASWAHWGLVVTSVYLTLAGIAQQIIPERPRRIA</sequence>
<keyword evidence="16 20" id="KW-0464">Manganese</keyword>
<comment type="similarity">
    <text evidence="4 20">Belongs to the CDP-alcohol phosphatidyltransferase class-I family.</text>
</comment>
<proteinExistence type="inferred from homology"/>
<evidence type="ECO:0000256" key="11">
    <source>
        <dbReference type="ARBA" id="ARBA00022692"/>
    </source>
</evidence>
<keyword evidence="8 20" id="KW-0444">Lipid biosynthesis</keyword>
<keyword evidence="15 20" id="KW-0594">Phospholipid biosynthesis</keyword>
<comment type="caution">
    <text evidence="22">The sequence shown here is derived from an EMBL/GenBank/DDBJ whole genome shotgun (WGS) entry which is preliminary data.</text>
</comment>